<dbReference type="AlphaFoldDB" id="A0A919JKD9"/>
<feature type="chain" id="PRO_5036792400" description="Endonuclease/exonuclease/phosphatase domain-containing protein" evidence="1">
    <location>
        <begin position="17"/>
        <end position="247"/>
    </location>
</feature>
<dbReference type="Pfam" id="PF03372">
    <property type="entry name" value="Exo_endo_phos"/>
    <property type="match status" value="1"/>
</dbReference>
<dbReference type="GO" id="GO:0003824">
    <property type="term" value="F:catalytic activity"/>
    <property type="evidence" value="ECO:0007669"/>
    <property type="project" value="InterPro"/>
</dbReference>
<sequence>MLCALAMVLAPTAAHAAPRVLIRSLAFNLCGVMCSKGSMAPAAYTLKQITRRSIDVASLQEVCYSQYRYIKDRLPRGYSAVFTATKTLETCNNHDKKHGKRYGIALIVRGSMIGSRHVKVLPSGRHAVGMYARVKGVELFATSVHNATSVALGNEEDLASLYDWLRTQSGPVISAGDYNAFLDQPGVARFKTYFTDADHADNEITFNPYGGRKIDYIFTSPHFTGATGDTLYTPASDHRIYVGSAWL</sequence>
<comment type="caution">
    <text evidence="3">The sequence shown here is derived from an EMBL/GenBank/DDBJ whole genome shotgun (WGS) entry which is preliminary data.</text>
</comment>
<dbReference type="EMBL" id="BOMQ01000065">
    <property type="protein sequence ID" value="GIE52181.1"/>
    <property type="molecule type" value="Genomic_DNA"/>
</dbReference>
<keyword evidence="4" id="KW-1185">Reference proteome</keyword>
<dbReference type="InterPro" id="IPR005135">
    <property type="entry name" value="Endo/exonuclease/phosphatase"/>
</dbReference>
<protein>
    <recommendedName>
        <fullName evidence="2">Endonuclease/exonuclease/phosphatase domain-containing protein</fullName>
    </recommendedName>
</protein>
<gene>
    <name evidence="3" type="ORF">Ani05nite_57150</name>
</gene>
<keyword evidence="1" id="KW-0732">Signal</keyword>
<evidence type="ECO:0000259" key="2">
    <source>
        <dbReference type="Pfam" id="PF03372"/>
    </source>
</evidence>
<evidence type="ECO:0000313" key="4">
    <source>
        <dbReference type="Proteomes" id="UP000647172"/>
    </source>
</evidence>
<evidence type="ECO:0000313" key="3">
    <source>
        <dbReference type="EMBL" id="GIE52181.1"/>
    </source>
</evidence>
<reference evidence="3" key="1">
    <citation type="submission" date="2021-01" db="EMBL/GenBank/DDBJ databases">
        <title>Whole genome shotgun sequence of Actinoplanes nipponensis NBRC 14063.</title>
        <authorList>
            <person name="Komaki H."/>
            <person name="Tamura T."/>
        </authorList>
    </citation>
    <scope>NUCLEOTIDE SEQUENCE</scope>
    <source>
        <strain evidence="3">NBRC 14063</strain>
    </source>
</reference>
<feature type="domain" description="Endonuclease/exonuclease/phosphatase" evidence="2">
    <location>
        <begin position="44"/>
        <end position="238"/>
    </location>
</feature>
<evidence type="ECO:0000256" key="1">
    <source>
        <dbReference type="SAM" id="SignalP"/>
    </source>
</evidence>
<dbReference type="Gene3D" id="3.60.10.10">
    <property type="entry name" value="Endonuclease/exonuclease/phosphatase"/>
    <property type="match status" value="1"/>
</dbReference>
<dbReference type="InterPro" id="IPR036691">
    <property type="entry name" value="Endo/exonu/phosph_ase_sf"/>
</dbReference>
<proteinExistence type="predicted"/>
<accession>A0A919JKD9</accession>
<dbReference type="Proteomes" id="UP000647172">
    <property type="component" value="Unassembled WGS sequence"/>
</dbReference>
<organism evidence="3 4">
    <name type="scientific">Actinoplanes nipponensis</name>
    <dbReference type="NCBI Taxonomy" id="135950"/>
    <lineage>
        <taxon>Bacteria</taxon>
        <taxon>Bacillati</taxon>
        <taxon>Actinomycetota</taxon>
        <taxon>Actinomycetes</taxon>
        <taxon>Micromonosporales</taxon>
        <taxon>Micromonosporaceae</taxon>
        <taxon>Actinoplanes</taxon>
    </lineage>
</organism>
<dbReference type="SUPFAM" id="SSF56219">
    <property type="entry name" value="DNase I-like"/>
    <property type="match status" value="1"/>
</dbReference>
<feature type="signal peptide" evidence="1">
    <location>
        <begin position="1"/>
        <end position="16"/>
    </location>
</feature>
<name>A0A919JKD9_9ACTN</name>